<dbReference type="Pfam" id="PF00076">
    <property type="entry name" value="RRM_1"/>
    <property type="match status" value="1"/>
</dbReference>
<dbReference type="GO" id="GO:0003723">
    <property type="term" value="F:RNA binding"/>
    <property type="evidence" value="ECO:0007669"/>
    <property type="project" value="UniProtKB-UniRule"/>
</dbReference>
<dbReference type="CDD" id="cd12230">
    <property type="entry name" value="RRM1_U2AF65"/>
    <property type="match status" value="1"/>
</dbReference>
<feature type="region of interest" description="Disordered" evidence="9">
    <location>
        <begin position="1"/>
        <end position="161"/>
    </location>
</feature>
<dbReference type="InterPro" id="IPR035979">
    <property type="entry name" value="RBD_domain_sf"/>
</dbReference>
<reference evidence="11" key="1">
    <citation type="journal article" date="2011" name="PLoS Biol.">
        <title>Gene gain and loss during evolution of obligate parasitism in the white rust pathogen of Arabidopsis thaliana.</title>
        <authorList>
            <person name="Kemen E."/>
            <person name="Gardiner A."/>
            <person name="Schultz-Larsen T."/>
            <person name="Kemen A.C."/>
            <person name="Balmuth A.L."/>
            <person name="Robert-Seilaniantz A."/>
            <person name="Bailey K."/>
            <person name="Holub E."/>
            <person name="Studholme D.J."/>
            <person name="Maclean D."/>
            <person name="Jones J.D."/>
        </authorList>
    </citation>
    <scope>NUCLEOTIDE SEQUENCE</scope>
</reference>
<evidence type="ECO:0000256" key="3">
    <source>
        <dbReference type="ARBA" id="ARBA00022737"/>
    </source>
</evidence>
<name>F0WWX4_9STRA</name>
<accession>F0WWX4</accession>
<dbReference type="SUPFAM" id="SSF54928">
    <property type="entry name" value="RNA-binding domain, RBD"/>
    <property type="match status" value="2"/>
</dbReference>
<evidence type="ECO:0000256" key="1">
    <source>
        <dbReference type="ARBA" id="ARBA00004123"/>
    </source>
</evidence>
<dbReference type="InterPro" id="IPR003954">
    <property type="entry name" value="RRM_euk-type"/>
</dbReference>
<dbReference type="InterPro" id="IPR006529">
    <property type="entry name" value="U2AF_lg"/>
</dbReference>
<dbReference type="GO" id="GO:0008380">
    <property type="term" value="P:RNA splicing"/>
    <property type="evidence" value="ECO:0007669"/>
    <property type="project" value="UniProtKB-KW"/>
</dbReference>
<dbReference type="SMART" id="SM00360">
    <property type="entry name" value="RRM"/>
    <property type="match status" value="3"/>
</dbReference>
<keyword evidence="2 8" id="KW-0507">mRNA processing</keyword>
<feature type="domain" description="RRM" evidence="10">
    <location>
        <begin position="454"/>
        <end position="544"/>
    </location>
</feature>
<dbReference type="AlphaFoldDB" id="F0WWX4"/>
<dbReference type="PANTHER" id="PTHR23139">
    <property type="entry name" value="RNA-BINDING PROTEIN"/>
    <property type="match status" value="1"/>
</dbReference>
<gene>
    <name evidence="11" type="primary">AlNc14C336G10735</name>
    <name evidence="11" type="ORF">ALNC14_121030</name>
</gene>
<dbReference type="HOGENOM" id="CLU_021795_4_0_1"/>
<sequence>MAGRGRAMTLPAWMNKEPTSITPHASSESASLSIKRGYGQERPAFDSHSHENGPPKPFRDHLEQTSNPRKSRKGSRSRSPHDTRKKDRGNDLRRSASQRSKDTDRANDSRRDRHRERERHQDRSERRKRSRRSRSRSKSESRQRERRNRRKSNFDVRPPGVTEENAAAYAAQAILQHNMAALSGAVGPASFGPPPSNSTNQNFNTPMAQQTRHARRIYVGGIGEVNETEISAFFNDVIDRALGERQEGGAVVSVYINRERHFAFVELKSIELTTACMNLDGIAFRGQPLKVRRPNDYNPGLVPKDLGPIPALNLAALGIVSTTVQDGPGKVFIGGIPYHLTEEQIKELLQAFGPLKSFHLVKDLTTNLSKGYAFCEYMDSGVTDAACIGLNDMKLGDRTLTVRRALSQESAKVIANAAGTVNAGVEMGLDPSRAAMQTISMAGVHLGPIGSPSRVLVLRNMVTPEELEDEDEYRDIMDDIRSECERYGRVTTIILPRAKEGYGDEALGKVYIEFGDISTSQAAANELHGRGFANRVVSAQYMEEAQFERRELT</sequence>
<feature type="domain" description="RRM" evidence="10">
    <location>
        <begin position="329"/>
        <end position="407"/>
    </location>
</feature>
<feature type="compositionally biased region" description="Basic and acidic residues" evidence="9">
    <location>
        <begin position="43"/>
        <end position="63"/>
    </location>
</feature>
<comment type="similarity">
    <text evidence="8">Belongs to the splicing factor SR family.</text>
</comment>
<protein>
    <recommendedName>
        <fullName evidence="8">Splicing factor U2AF subunit</fullName>
    </recommendedName>
    <alternativeName>
        <fullName evidence="8">U2 snRNP auxiliary factor large subunit</fullName>
    </alternativeName>
</protein>
<feature type="domain" description="RRM" evidence="10">
    <location>
        <begin position="215"/>
        <end position="296"/>
    </location>
</feature>
<dbReference type="PROSITE" id="PS50102">
    <property type="entry name" value="RRM"/>
    <property type="match status" value="3"/>
</dbReference>
<keyword evidence="5 8" id="KW-0508">mRNA splicing</keyword>
<keyword evidence="3" id="KW-0677">Repeat</keyword>
<dbReference type="FunFam" id="3.30.70.330:FF:000097">
    <property type="entry name" value="U2 snRNP auxiliary factor large subunit"/>
    <property type="match status" value="1"/>
</dbReference>
<evidence type="ECO:0000256" key="9">
    <source>
        <dbReference type="SAM" id="MobiDB-lite"/>
    </source>
</evidence>
<evidence type="ECO:0000256" key="8">
    <source>
        <dbReference type="RuleBase" id="RU364135"/>
    </source>
</evidence>
<dbReference type="EMBL" id="FR824381">
    <property type="protein sequence ID" value="CCA25959.1"/>
    <property type="molecule type" value="Genomic_DNA"/>
</dbReference>
<comment type="function">
    <text evidence="8">Necessary for the splicing of pre-mRNA.</text>
</comment>
<evidence type="ECO:0000256" key="7">
    <source>
        <dbReference type="PROSITE-ProRule" id="PRU00176"/>
    </source>
</evidence>
<dbReference type="NCBIfam" id="TIGR01642">
    <property type="entry name" value="U2AF_lg"/>
    <property type="match status" value="1"/>
</dbReference>
<evidence type="ECO:0000256" key="2">
    <source>
        <dbReference type="ARBA" id="ARBA00022664"/>
    </source>
</evidence>
<reference evidence="11" key="2">
    <citation type="submission" date="2011-02" db="EMBL/GenBank/DDBJ databases">
        <authorList>
            <person name="MacLean D."/>
        </authorList>
    </citation>
    <scope>NUCLEOTIDE SEQUENCE</scope>
</reference>
<dbReference type="CDD" id="cd12232">
    <property type="entry name" value="RRM3_U2AF65"/>
    <property type="match status" value="1"/>
</dbReference>
<feature type="compositionally biased region" description="Basic residues" evidence="9">
    <location>
        <begin position="69"/>
        <end position="78"/>
    </location>
</feature>
<organism evidence="11">
    <name type="scientific">Albugo laibachii Nc14</name>
    <dbReference type="NCBI Taxonomy" id="890382"/>
    <lineage>
        <taxon>Eukaryota</taxon>
        <taxon>Sar</taxon>
        <taxon>Stramenopiles</taxon>
        <taxon>Oomycota</taxon>
        <taxon>Peronosporomycetes</taxon>
        <taxon>Albuginales</taxon>
        <taxon>Albuginaceae</taxon>
        <taxon>Albugo</taxon>
    </lineage>
</organism>
<dbReference type="GO" id="GO:0006397">
    <property type="term" value="P:mRNA processing"/>
    <property type="evidence" value="ECO:0007669"/>
    <property type="project" value="UniProtKB-KW"/>
</dbReference>
<dbReference type="SMART" id="SM00361">
    <property type="entry name" value="RRM_1"/>
    <property type="match status" value="2"/>
</dbReference>
<feature type="compositionally biased region" description="Basic and acidic residues" evidence="9">
    <location>
        <begin position="79"/>
        <end position="111"/>
    </location>
</feature>
<dbReference type="InterPro" id="IPR000504">
    <property type="entry name" value="RRM_dom"/>
</dbReference>
<dbReference type="GO" id="GO:0005634">
    <property type="term" value="C:nucleus"/>
    <property type="evidence" value="ECO:0007669"/>
    <property type="project" value="UniProtKB-SubCell"/>
</dbReference>
<proteinExistence type="inferred from homology"/>
<feature type="compositionally biased region" description="Basic residues" evidence="9">
    <location>
        <begin position="126"/>
        <end position="136"/>
    </location>
</feature>
<evidence type="ECO:0000256" key="4">
    <source>
        <dbReference type="ARBA" id="ARBA00022884"/>
    </source>
</evidence>
<keyword evidence="6 8" id="KW-0539">Nucleus</keyword>
<dbReference type="CDD" id="cd12231">
    <property type="entry name" value="RRM2_U2AF65"/>
    <property type="match status" value="1"/>
</dbReference>
<evidence type="ECO:0000313" key="11">
    <source>
        <dbReference type="EMBL" id="CCA25959.1"/>
    </source>
</evidence>
<keyword evidence="4 7" id="KW-0694">RNA-binding</keyword>
<evidence type="ECO:0000259" key="10">
    <source>
        <dbReference type="PROSITE" id="PS50102"/>
    </source>
</evidence>
<evidence type="ECO:0000256" key="6">
    <source>
        <dbReference type="ARBA" id="ARBA00023242"/>
    </source>
</evidence>
<evidence type="ECO:0000256" key="5">
    <source>
        <dbReference type="ARBA" id="ARBA00023187"/>
    </source>
</evidence>
<dbReference type="Gene3D" id="3.30.70.330">
    <property type="match status" value="3"/>
</dbReference>
<comment type="subcellular location">
    <subcellularLocation>
        <location evidence="1 8">Nucleus</location>
    </subcellularLocation>
</comment>
<feature type="compositionally biased region" description="Polar residues" evidence="9">
    <location>
        <begin position="17"/>
        <end position="32"/>
    </location>
</feature>
<dbReference type="InterPro" id="IPR012677">
    <property type="entry name" value="Nucleotide-bd_a/b_plait_sf"/>
</dbReference>